<evidence type="ECO:0000313" key="2">
    <source>
        <dbReference type="Proteomes" id="UP000029226"/>
    </source>
</evidence>
<dbReference type="EMBL" id="BBMM01000006">
    <property type="protein sequence ID" value="GAL00763.1"/>
    <property type="molecule type" value="Genomic_DNA"/>
</dbReference>
<gene>
    <name evidence="1" type="ORF">JCM19314_1800</name>
</gene>
<organism evidence="1 2">
    <name type="scientific">Nonlabens ulvanivorans</name>
    <name type="common">Persicivirga ulvanivorans</name>
    <dbReference type="NCBI Taxonomy" id="906888"/>
    <lineage>
        <taxon>Bacteria</taxon>
        <taxon>Pseudomonadati</taxon>
        <taxon>Bacteroidota</taxon>
        <taxon>Flavobacteriia</taxon>
        <taxon>Flavobacteriales</taxon>
        <taxon>Flavobacteriaceae</taxon>
        <taxon>Nonlabens</taxon>
    </lineage>
</organism>
<comment type="caution">
    <text evidence="1">The sequence shown here is derived from an EMBL/GenBank/DDBJ whole genome shotgun (WGS) entry which is preliminary data.</text>
</comment>
<evidence type="ECO:0000313" key="1">
    <source>
        <dbReference type="EMBL" id="GAL00763.1"/>
    </source>
</evidence>
<reference evidence="1 2" key="1">
    <citation type="journal article" date="2014" name="Genome Announc.">
        <title>Draft Genome Sequences of Marine Flavobacterium Nonlabens Strains NR17, NR24, NR27, NR32, NR33, and Ara13.</title>
        <authorList>
            <person name="Nakanishi M."/>
            <person name="Meirelles P."/>
            <person name="Suzuki R."/>
            <person name="Takatani N."/>
            <person name="Mino S."/>
            <person name="Suda W."/>
            <person name="Oshima K."/>
            <person name="Hattori M."/>
            <person name="Ohkuma M."/>
            <person name="Hosokawa M."/>
            <person name="Miyashita K."/>
            <person name="Thompson F.L."/>
            <person name="Niwa A."/>
            <person name="Sawabe T."/>
            <person name="Sawabe T."/>
        </authorList>
    </citation>
    <scope>NUCLEOTIDE SEQUENCE [LARGE SCALE GENOMIC DNA]</scope>
    <source>
        <strain evidence="2">JCM19314</strain>
    </source>
</reference>
<proteinExistence type="predicted"/>
<dbReference type="Proteomes" id="UP000029226">
    <property type="component" value="Unassembled WGS sequence"/>
</dbReference>
<protein>
    <submittedName>
        <fullName evidence="1">Uncharacterized protein</fullName>
    </submittedName>
</protein>
<accession>A0A090QEU5</accession>
<name>A0A090QEU5_NONUL</name>
<sequence>MIDNLKKKLQTLQESPQHLKIENILAPIADIIQIIYKRLEYDDSNTDIHSLILDWLMGKKVDSSIWLDKELSTVDYLKQACLMACGDQPFTLDYTIGQVWRQLQPTLYSIFTHSNLPPDLQSEFIKIDEFTKRYSYGPPVERVLQLIALSECGILDFGLASNPTIIEDKNGWILKNKSTKKKVHAW</sequence>
<dbReference type="AlphaFoldDB" id="A0A090QEU5"/>